<name>A0A2W4XQQ0_9CYAN</name>
<comment type="caution">
    <text evidence="1">The sequence shown here is derived from an EMBL/GenBank/DDBJ whole genome shotgun (WGS) entry which is preliminary data.</text>
</comment>
<protein>
    <submittedName>
        <fullName evidence="1">Uncharacterized protein</fullName>
    </submittedName>
</protein>
<evidence type="ECO:0000313" key="1">
    <source>
        <dbReference type="EMBL" id="PZO36915.1"/>
    </source>
</evidence>
<accession>A0A2W4XQQ0</accession>
<dbReference type="Proteomes" id="UP000249081">
    <property type="component" value="Unassembled WGS sequence"/>
</dbReference>
<dbReference type="EMBL" id="QBMN01000132">
    <property type="protein sequence ID" value="PZO36915.1"/>
    <property type="molecule type" value="Genomic_DNA"/>
</dbReference>
<evidence type="ECO:0000313" key="2">
    <source>
        <dbReference type="Proteomes" id="UP000249081"/>
    </source>
</evidence>
<sequence>MPEYRAGQIIPLRYKSREIQAIIIDPNGLGPDKPSIGMGFRGMDRHTNVPSNTLTQRVIQNEEGTYLKLPSGELFRVIQISGEDGNSYQVIEASDWVALARDWAKNPGKLRKPARDGLIDFLAWFAAEGIYAQAYTLLKRVYTRDDSQRVHTWIMSREAGKPARAEWGWEVQEKDPRGRYGHWTNYVYRGLFGMDAATMKETWANPVHGDSRIARNYVPESVGLEAIAYCEKMVGLLDLDDIEQAHDEAIRLTQIKFAKHFPMA</sequence>
<organism evidence="1 2">
    <name type="scientific">Shackletoniella antarctica</name>
    <dbReference type="NCBI Taxonomy" id="268115"/>
    <lineage>
        <taxon>Bacteria</taxon>
        <taxon>Bacillati</taxon>
        <taxon>Cyanobacteriota</taxon>
        <taxon>Cyanophyceae</taxon>
        <taxon>Oculatellales</taxon>
        <taxon>Oculatellaceae</taxon>
        <taxon>Shackletoniella</taxon>
    </lineage>
</organism>
<gene>
    <name evidence="1" type="ORF">DCF17_16620</name>
</gene>
<reference evidence="2" key="1">
    <citation type="submission" date="2018-04" db="EMBL/GenBank/DDBJ databases">
        <authorList>
            <person name="Cornet L."/>
        </authorList>
    </citation>
    <scope>NUCLEOTIDE SEQUENCE [LARGE SCALE GENOMIC DNA]</scope>
</reference>
<reference evidence="1 2" key="2">
    <citation type="submission" date="2018-06" db="EMBL/GenBank/DDBJ databases">
        <title>Metagenomic assembly of (sub)arctic Cyanobacteria and their associated microbiome from non-axenic cultures.</title>
        <authorList>
            <person name="Baurain D."/>
        </authorList>
    </citation>
    <scope>NUCLEOTIDE SEQUENCE [LARGE SCALE GENOMIC DNA]</scope>
    <source>
        <strain evidence="1">ULC041bin1</strain>
    </source>
</reference>
<dbReference type="AlphaFoldDB" id="A0A2W4XQQ0"/>
<proteinExistence type="predicted"/>